<comment type="caution">
    <text evidence="2">The sequence shown here is derived from an EMBL/GenBank/DDBJ whole genome shotgun (WGS) entry which is preliminary data.</text>
</comment>
<evidence type="ECO:0000313" key="3">
    <source>
        <dbReference type="Proteomes" id="UP000033423"/>
    </source>
</evidence>
<keyword evidence="3" id="KW-1185">Reference proteome</keyword>
<dbReference type="InterPro" id="IPR009956">
    <property type="entry name" value="Post-segregation_anti-tox_CcdA"/>
</dbReference>
<sequence length="70" mass="8377">MTLPEELIEEARQYSDNFSNLVATALRQHIRKKKIEMAMQSFGKWTDREHESVDIVNELRQDRDYESSFD</sequence>
<dbReference type="AlphaFoldDB" id="A0A0F3GHU8"/>
<protein>
    <submittedName>
        <fullName evidence="2">Uncharacterized protein</fullName>
    </submittedName>
</protein>
<dbReference type="Pfam" id="PF07362">
    <property type="entry name" value="CcdA"/>
    <property type="match status" value="1"/>
</dbReference>
<dbReference type="EMBL" id="LACI01002684">
    <property type="protein sequence ID" value="KJU81461.1"/>
    <property type="molecule type" value="Genomic_DNA"/>
</dbReference>
<evidence type="ECO:0000256" key="1">
    <source>
        <dbReference type="ARBA" id="ARBA00022649"/>
    </source>
</evidence>
<evidence type="ECO:0000313" key="2">
    <source>
        <dbReference type="EMBL" id="KJU81461.1"/>
    </source>
</evidence>
<dbReference type="Proteomes" id="UP000033423">
    <property type="component" value="Unassembled WGS sequence"/>
</dbReference>
<name>A0A0F3GHU8_9BACT</name>
<accession>A0A0F3GHU8</accession>
<proteinExistence type="predicted"/>
<organism evidence="2 3">
    <name type="scientific">Candidatus Magnetobacterium bavaricum</name>
    <dbReference type="NCBI Taxonomy" id="29290"/>
    <lineage>
        <taxon>Bacteria</taxon>
        <taxon>Pseudomonadati</taxon>
        <taxon>Nitrospirota</taxon>
        <taxon>Thermodesulfovibrionia</taxon>
        <taxon>Thermodesulfovibrionales</taxon>
        <taxon>Candidatus Magnetobacteriaceae</taxon>
        <taxon>Candidatus Magnetobacterium</taxon>
    </lineage>
</organism>
<reference evidence="2 3" key="1">
    <citation type="submission" date="2015-02" db="EMBL/GenBank/DDBJ databases">
        <title>Single-cell genomics of uncultivated deep-branching MTB reveals a conserved set of magnetosome genes.</title>
        <authorList>
            <person name="Kolinko S."/>
            <person name="Richter M."/>
            <person name="Glockner F.O."/>
            <person name="Brachmann A."/>
            <person name="Schuler D."/>
        </authorList>
    </citation>
    <scope>NUCLEOTIDE SEQUENCE [LARGE SCALE GENOMIC DNA]</scope>
    <source>
        <strain evidence="2">TM-1</strain>
    </source>
</reference>
<keyword evidence="1" id="KW-1277">Toxin-antitoxin system</keyword>
<gene>
    <name evidence="2" type="ORF">MBAV_006344</name>
</gene>